<feature type="transmembrane region" description="Helical" evidence="1">
    <location>
        <begin position="140"/>
        <end position="160"/>
    </location>
</feature>
<feature type="transmembrane region" description="Helical" evidence="1">
    <location>
        <begin position="266"/>
        <end position="287"/>
    </location>
</feature>
<dbReference type="Proteomes" id="UP001595772">
    <property type="component" value="Unassembled WGS sequence"/>
</dbReference>
<feature type="transmembrane region" description="Helical" evidence="1">
    <location>
        <begin position="81"/>
        <end position="102"/>
    </location>
</feature>
<feature type="transmembrane region" description="Helical" evidence="1">
    <location>
        <begin position="347"/>
        <end position="366"/>
    </location>
</feature>
<dbReference type="EMBL" id="JBHSAO010000018">
    <property type="protein sequence ID" value="MFC4025735.1"/>
    <property type="molecule type" value="Genomic_DNA"/>
</dbReference>
<dbReference type="InterPro" id="IPR043831">
    <property type="entry name" value="DUF5808"/>
</dbReference>
<dbReference type="Pfam" id="PF19124">
    <property type="entry name" value="DUF5808"/>
    <property type="match status" value="1"/>
</dbReference>
<keyword evidence="1" id="KW-0472">Membrane</keyword>
<sequence length="368" mass="42797">MNSFIFILVLILIPVFIATIFIPYWTRRTDSFGVTIPAEIFYRTDIKGMRKRYAVSTSILSLLLTVIFLISITFLPNNENSISILFSAILTFYIISSFLVYVKYHTDMKRIKEKENWINENSQLVFVDIRFRDQKLTYSNLWFLFSFLITIVTIILTLQSHQQIPDRIPMQYNFAGEVTNWAEKSYRSVLLNPVMQMYLTILFLFINKMIARAKQQIDPENPEESIRKNVLFRRRWSAYIIITGLALTVMFTIIQLSFIYHINQQVLTFIPLIVTLGLIIGSIILSITTGQGGSRVKSISEKNGNVINRDDDKYWKLGQFYFNKEDPALFLEKRFGVGWTINLARPMAWIIFFGIIGFAFAIPFLLGA</sequence>
<feature type="transmembrane region" description="Helical" evidence="1">
    <location>
        <begin position="53"/>
        <end position="75"/>
    </location>
</feature>
<evidence type="ECO:0000313" key="5">
    <source>
        <dbReference type="Proteomes" id="UP001595772"/>
    </source>
</evidence>
<dbReference type="Pfam" id="PF07853">
    <property type="entry name" value="DUF1648"/>
    <property type="match status" value="1"/>
</dbReference>
<name>A0ABV8H4D6_9BACI</name>
<dbReference type="PANTHER" id="PTHR37810">
    <property type="entry name" value="IMMUNITY PROTEIN SDPI"/>
    <property type="match status" value="1"/>
</dbReference>
<comment type="caution">
    <text evidence="4">The sequence shown here is derived from an EMBL/GenBank/DDBJ whole genome shotgun (WGS) entry which is preliminary data.</text>
</comment>
<feature type="domain" description="DUF1648" evidence="2">
    <location>
        <begin position="148"/>
        <end position="196"/>
    </location>
</feature>
<dbReference type="InterPro" id="IPR014574">
    <property type="entry name" value="UCP032908"/>
</dbReference>
<evidence type="ECO:0000313" key="4">
    <source>
        <dbReference type="EMBL" id="MFC4025735.1"/>
    </source>
</evidence>
<feature type="domain" description="DUF5808" evidence="3">
    <location>
        <begin position="324"/>
        <end position="349"/>
    </location>
</feature>
<keyword evidence="5" id="KW-1185">Reference proteome</keyword>
<organism evidence="4 5">
    <name type="scientific">Oceanobacillus longus</name>
    <dbReference type="NCBI Taxonomy" id="930120"/>
    <lineage>
        <taxon>Bacteria</taxon>
        <taxon>Bacillati</taxon>
        <taxon>Bacillota</taxon>
        <taxon>Bacilli</taxon>
        <taxon>Bacillales</taxon>
        <taxon>Bacillaceae</taxon>
        <taxon>Oceanobacillus</taxon>
    </lineage>
</organism>
<evidence type="ECO:0000256" key="1">
    <source>
        <dbReference type="SAM" id="Phobius"/>
    </source>
</evidence>
<dbReference type="RefSeq" id="WP_379498221.1">
    <property type="nucleotide sequence ID" value="NZ_JBHSAO010000018.1"/>
</dbReference>
<accession>A0ABV8H4D6</accession>
<feature type="transmembrane region" description="Helical" evidence="1">
    <location>
        <begin position="6"/>
        <end position="25"/>
    </location>
</feature>
<proteinExistence type="predicted"/>
<dbReference type="PIRSF" id="PIRSF032908">
    <property type="entry name" value="UCP032908"/>
    <property type="match status" value="1"/>
</dbReference>
<evidence type="ECO:0000259" key="3">
    <source>
        <dbReference type="Pfam" id="PF19124"/>
    </source>
</evidence>
<dbReference type="PANTHER" id="PTHR37810:SF9">
    <property type="entry name" value="MEMBRANE PROTEIN"/>
    <property type="match status" value="1"/>
</dbReference>
<dbReference type="InterPro" id="IPR012867">
    <property type="entry name" value="DUF1648"/>
</dbReference>
<feature type="transmembrane region" description="Helical" evidence="1">
    <location>
        <begin position="189"/>
        <end position="206"/>
    </location>
</feature>
<keyword evidence="1" id="KW-1133">Transmembrane helix</keyword>
<keyword evidence="1" id="KW-0812">Transmembrane</keyword>
<gene>
    <name evidence="4" type="ORF">ACFOUV_18300</name>
</gene>
<protein>
    <submittedName>
        <fullName evidence="4">DUF1648 domain-containing protein</fullName>
    </submittedName>
</protein>
<reference evidence="5" key="1">
    <citation type="journal article" date="2019" name="Int. J. Syst. Evol. Microbiol.">
        <title>The Global Catalogue of Microorganisms (GCM) 10K type strain sequencing project: providing services to taxonomists for standard genome sequencing and annotation.</title>
        <authorList>
            <consortium name="The Broad Institute Genomics Platform"/>
            <consortium name="The Broad Institute Genome Sequencing Center for Infectious Disease"/>
            <person name="Wu L."/>
            <person name="Ma J."/>
        </authorList>
    </citation>
    <scope>NUCLEOTIDE SEQUENCE [LARGE SCALE GENOMIC DNA]</scope>
    <source>
        <strain evidence="5">IBRC-M 10703</strain>
    </source>
</reference>
<feature type="transmembrane region" description="Helical" evidence="1">
    <location>
        <begin position="236"/>
        <end position="260"/>
    </location>
</feature>
<evidence type="ECO:0000259" key="2">
    <source>
        <dbReference type="Pfam" id="PF07853"/>
    </source>
</evidence>